<dbReference type="EMBL" id="JACWMS010000001">
    <property type="protein sequence ID" value="MBD1318537.1"/>
    <property type="molecule type" value="Genomic_DNA"/>
</dbReference>
<protein>
    <submittedName>
        <fullName evidence="3">Alpha/beta fold hydrolase</fullName>
    </submittedName>
</protein>
<feature type="region of interest" description="Disordered" evidence="1">
    <location>
        <begin position="212"/>
        <end position="235"/>
    </location>
</feature>
<dbReference type="Pfam" id="PF12697">
    <property type="entry name" value="Abhydrolase_6"/>
    <property type="match status" value="1"/>
</dbReference>
<proteinExistence type="predicted"/>
<dbReference type="GO" id="GO:0016787">
    <property type="term" value="F:hydrolase activity"/>
    <property type="evidence" value="ECO:0007669"/>
    <property type="project" value="UniProtKB-KW"/>
</dbReference>
<keyword evidence="3" id="KW-0378">Hydrolase</keyword>
<reference evidence="3 4" key="1">
    <citation type="submission" date="2020-09" db="EMBL/GenBank/DDBJ databases">
        <title>Novel species in genus Gordonia.</title>
        <authorList>
            <person name="Zhang G."/>
        </authorList>
    </citation>
    <scope>NUCLEOTIDE SEQUENCE [LARGE SCALE GENOMIC DNA]</scope>
    <source>
        <strain evidence="3 4">ON-33</strain>
    </source>
</reference>
<dbReference type="Gene3D" id="3.40.50.1820">
    <property type="entry name" value="alpha/beta hydrolase"/>
    <property type="match status" value="1"/>
</dbReference>
<evidence type="ECO:0000313" key="4">
    <source>
        <dbReference type="Proteomes" id="UP000602395"/>
    </source>
</evidence>
<keyword evidence="4" id="KW-1185">Reference proteome</keyword>
<evidence type="ECO:0000256" key="1">
    <source>
        <dbReference type="SAM" id="MobiDB-lite"/>
    </source>
</evidence>
<dbReference type="RefSeq" id="WP_190265673.1">
    <property type="nucleotide sequence ID" value="NZ_BAABAD010000003.1"/>
</dbReference>
<evidence type="ECO:0000259" key="2">
    <source>
        <dbReference type="Pfam" id="PF12697"/>
    </source>
</evidence>
<dbReference type="Proteomes" id="UP000602395">
    <property type="component" value="Unassembled WGS sequence"/>
</dbReference>
<dbReference type="InterPro" id="IPR000073">
    <property type="entry name" value="AB_hydrolase_1"/>
</dbReference>
<sequence length="235" mass="26106">MRSARLPTPAVRRRSSPELAVLVLPGGTDSSYRPFSPRQASALRMYPFTWSIRARFGRSVRVRQVRYRVYGWNGRQDSPMPYARAALDDLERTHPGVPVVLIGHSMGGRVGAQLAADRRVVGLLALAPWWQYADWRFIHDGVRVVAIHGTADQRTYPRRTEKGVHELQARGVDATFVPVPDGDHAMLDHIRLWQGAALDFVGAALSRGRLPAPSSAQEETFAPADAITSSRYSGR</sequence>
<feature type="domain" description="AB hydrolase-1" evidence="2">
    <location>
        <begin position="21"/>
        <end position="132"/>
    </location>
</feature>
<dbReference type="SUPFAM" id="SSF53474">
    <property type="entry name" value="alpha/beta-Hydrolases"/>
    <property type="match status" value="1"/>
</dbReference>
<accession>A0ABR7W9N1</accession>
<organism evidence="3 4">
    <name type="scientific">Gordonia hankookensis</name>
    <dbReference type="NCBI Taxonomy" id="589403"/>
    <lineage>
        <taxon>Bacteria</taxon>
        <taxon>Bacillati</taxon>
        <taxon>Actinomycetota</taxon>
        <taxon>Actinomycetes</taxon>
        <taxon>Mycobacteriales</taxon>
        <taxon>Gordoniaceae</taxon>
        <taxon>Gordonia</taxon>
    </lineage>
</organism>
<evidence type="ECO:0000313" key="3">
    <source>
        <dbReference type="EMBL" id="MBD1318537.1"/>
    </source>
</evidence>
<comment type="caution">
    <text evidence="3">The sequence shown here is derived from an EMBL/GenBank/DDBJ whole genome shotgun (WGS) entry which is preliminary data.</text>
</comment>
<name>A0ABR7W9N1_9ACTN</name>
<dbReference type="InterPro" id="IPR029058">
    <property type="entry name" value="AB_hydrolase_fold"/>
</dbReference>
<gene>
    <name evidence="3" type="ORF">IDF66_02985</name>
</gene>